<dbReference type="SUPFAM" id="SSF144052">
    <property type="entry name" value="Thermophilic metalloprotease-like"/>
    <property type="match status" value="1"/>
</dbReference>
<comment type="cofactor">
    <cofactor evidence="3">
        <name>Zn(2+)</name>
        <dbReference type="ChEBI" id="CHEBI:29105"/>
    </cofactor>
</comment>
<dbReference type="Pfam" id="PF02073">
    <property type="entry name" value="Peptidase_M29"/>
    <property type="match status" value="1"/>
</dbReference>
<dbReference type="RefSeq" id="WP_315907889.1">
    <property type="nucleotide sequence ID" value="NZ_JAOPKC010000002.1"/>
</dbReference>
<organism evidence="11 13">
    <name type="scientific">Halapricum hydrolyticum</name>
    <dbReference type="NCBI Taxonomy" id="2979991"/>
    <lineage>
        <taxon>Archaea</taxon>
        <taxon>Methanobacteriati</taxon>
        <taxon>Methanobacteriota</taxon>
        <taxon>Stenosarchaea group</taxon>
        <taxon>Halobacteria</taxon>
        <taxon>Halobacteriales</taxon>
        <taxon>Haloarculaceae</taxon>
        <taxon>Halapricum</taxon>
    </lineage>
</organism>
<evidence type="ECO:0000256" key="7">
    <source>
        <dbReference type="ARBA" id="ARBA00022723"/>
    </source>
</evidence>
<evidence type="ECO:0000313" key="12">
    <source>
        <dbReference type="Proteomes" id="UP001208186"/>
    </source>
</evidence>
<dbReference type="EMBL" id="JAOPKC010000002">
    <property type="protein sequence ID" value="MCU4717118.1"/>
    <property type="molecule type" value="Genomic_DNA"/>
</dbReference>
<reference evidence="11" key="1">
    <citation type="submission" date="2023-02" db="EMBL/GenBank/DDBJ databases">
        <title>Enrichment on poylsaccharides allowed isolation of novel metabolic and taxonomic groups of Haloarchaea.</title>
        <authorList>
            <person name="Sorokin D.Y."/>
            <person name="Elcheninov A.G."/>
            <person name="Khizhniak T.V."/>
            <person name="Kolganova T.V."/>
            <person name="Kublanov I.V."/>
        </authorList>
    </citation>
    <scope>NUCLEOTIDE SEQUENCE</scope>
    <source>
        <strain evidence="10 12">HArc-curdl5-1</strain>
        <strain evidence="11">HArc-curdl7</strain>
    </source>
</reference>
<dbReference type="AlphaFoldDB" id="A0AAE3LEI4"/>
<dbReference type="GO" id="GO:0046872">
    <property type="term" value="F:metal ion binding"/>
    <property type="evidence" value="ECO:0007669"/>
    <property type="project" value="UniProtKB-KW"/>
</dbReference>
<evidence type="ECO:0000256" key="8">
    <source>
        <dbReference type="ARBA" id="ARBA00022801"/>
    </source>
</evidence>
<evidence type="ECO:0000256" key="6">
    <source>
        <dbReference type="ARBA" id="ARBA00022670"/>
    </source>
</evidence>
<keyword evidence="9" id="KW-0482">Metalloprotease</keyword>
<dbReference type="InterPro" id="IPR000787">
    <property type="entry name" value="Peptidase_M29"/>
</dbReference>
<dbReference type="InterPro" id="IPR035097">
    <property type="entry name" value="M29_N-terminal"/>
</dbReference>
<evidence type="ECO:0000256" key="3">
    <source>
        <dbReference type="ARBA" id="ARBA00001947"/>
    </source>
</evidence>
<keyword evidence="12" id="KW-1185">Reference proteome</keyword>
<dbReference type="Gene3D" id="3.40.1830.10">
    <property type="entry name" value="Thermophilic metalloprotease (M29)"/>
    <property type="match status" value="1"/>
</dbReference>
<evidence type="ECO:0000256" key="9">
    <source>
        <dbReference type="ARBA" id="ARBA00023049"/>
    </source>
</evidence>
<keyword evidence="7" id="KW-0479">Metal-binding</keyword>
<keyword evidence="8" id="KW-0378">Hydrolase</keyword>
<protein>
    <submittedName>
        <fullName evidence="11">Aminopeptidase</fullName>
    </submittedName>
</protein>
<dbReference type="GO" id="GO:0006508">
    <property type="term" value="P:proteolysis"/>
    <property type="evidence" value="ECO:0007669"/>
    <property type="project" value="UniProtKB-KW"/>
</dbReference>
<dbReference type="GO" id="GO:0008237">
    <property type="term" value="F:metallopeptidase activity"/>
    <property type="evidence" value="ECO:0007669"/>
    <property type="project" value="UniProtKB-KW"/>
</dbReference>
<dbReference type="GO" id="GO:0004177">
    <property type="term" value="F:aminopeptidase activity"/>
    <property type="evidence" value="ECO:0007669"/>
    <property type="project" value="UniProtKB-KW"/>
</dbReference>
<evidence type="ECO:0000256" key="1">
    <source>
        <dbReference type="ARBA" id="ARBA00001941"/>
    </source>
</evidence>
<comment type="cofactor">
    <cofactor evidence="1">
        <name>Co(2+)</name>
        <dbReference type="ChEBI" id="CHEBI:48828"/>
    </cofactor>
</comment>
<dbReference type="Proteomes" id="UP001209746">
    <property type="component" value="Unassembled WGS sequence"/>
</dbReference>
<dbReference type="Proteomes" id="UP001208186">
    <property type="component" value="Unassembled WGS sequence"/>
</dbReference>
<comment type="caution">
    <text evidence="11">The sequence shown here is derived from an EMBL/GenBank/DDBJ whole genome shotgun (WGS) entry which is preliminary data.</text>
</comment>
<evidence type="ECO:0000313" key="13">
    <source>
        <dbReference type="Proteomes" id="UP001209746"/>
    </source>
</evidence>
<dbReference type="EMBL" id="JAOPKD010000002">
    <property type="protein sequence ID" value="MCU4726045.1"/>
    <property type="molecule type" value="Genomic_DNA"/>
</dbReference>
<proteinExistence type="inferred from homology"/>
<comment type="cofactor">
    <cofactor evidence="2">
        <name>Mg(2+)</name>
        <dbReference type="ChEBI" id="CHEBI:18420"/>
    </cofactor>
</comment>
<sequence length="364" mass="40863">MDPRIREHAEIIVNHSIDCSEGDHVVIDAHPVAEDLVTAIVEAVAEVGGHPLVVQERLGKRFRRAYLKHYDGEFEAPEHTHALYEAMDAYIAIKGGDNETELGDVDTATQSAYEKAYEPVRETRLNKTWNLTLYPAAANAQQAEMATEEYENFVYDAIVKDWESVREHQQEMADRLTDAEEVRIVSGETTDVTMSVAGNETLNDHGENNLPGGEVFTAPVKDSVDGEAYFDIPIYHQGREIDGARLVFEDGEVVEHSAEKNEELLTDVLETDEGARYLGELGIGMNRDIDRFTRNILFDEKMGDTVHMAVGRAYPETVGEGNVQNESAVHVDMILDMSEDSYIELDGEVVQRNGTFWFEDSFEE</sequence>
<comment type="similarity">
    <text evidence="4">Belongs to the peptidase M29 family.</text>
</comment>
<gene>
    <name evidence="11" type="ORF">OB914_03520</name>
    <name evidence="10" type="ORF">OB916_03445</name>
</gene>
<evidence type="ECO:0000313" key="11">
    <source>
        <dbReference type="EMBL" id="MCU4726045.1"/>
    </source>
</evidence>
<dbReference type="PANTHER" id="PTHR34448">
    <property type="entry name" value="AMINOPEPTIDASE"/>
    <property type="match status" value="1"/>
</dbReference>
<keyword evidence="5 11" id="KW-0031">Aminopeptidase</keyword>
<evidence type="ECO:0000313" key="10">
    <source>
        <dbReference type="EMBL" id="MCU4717118.1"/>
    </source>
</evidence>
<dbReference type="InterPro" id="IPR052170">
    <property type="entry name" value="M29_Exopeptidase"/>
</dbReference>
<evidence type="ECO:0000256" key="5">
    <source>
        <dbReference type="ARBA" id="ARBA00022438"/>
    </source>
</evidence>
<accession>A0AAE3LEI4</accession>
<name>A0AAE3LEI4_9EURY</name>
<evidence type="ECO:0000256" key="4">
    <source>
        <dbReference type="ARBA" id="ARBA00008236"/>
    </source>
</evidence>
<keyword evidence="6" id="KW-0645">Protease</keyword>
<evidence type="ECO:0000256" key="2">
    <source>
        <dbReference type="ARBA" id="ARBA00001946"/>
    </source>
</evidence>
<dbReference type="PANTHER" id="PTHR34448:SF1">
    <property type="entry name" value="BLL6088 PROTEIN"/>
    <property type="match status" value="1"/>
</dbReference>